<comment type="caution">
    <text evidence="1">The sequence shown here is derived from an EMBL/GenBank/DDBJ whole genome shotgun (WGS) entry which is preliminary data.</text>
</comment>
<dbReference type="EMBL" id="BOOY01000023">
    <property type="protein sequence ID" value="GIJ03697.1"/>
    <property type="molecule type" value="Genomic_DNA"/>
</dbReference>
<accession>A0A8J3Y959</accession>
<dbReference type="AlphaFoldDB" id="A0A8J3Y959"/>
<organism evidence="1 2">
    <name type="scientific">Spirilliplanes yamanashiensis</name>
    <dbReference type="NCBI Taxonomy" id="42233"/>
    <lineage>
        <taxon>Bacteria</taxon>
        <taxon>Bacillati</taxon>
        <taxon>Actinomycetota</taxon>
        <taxon>Actinomycetes</taxon>
        <taxon>Micromonosporales</taxon>
        <taxon>Micromonosporaceae</taxon>
        <taxon>Spirilliplanes</taxon>
    </lineage>
</organism>
<proteinExistence type="predicted"/>
<evidence type="ECO:0000313" key="2">
    <source>
        <dbReference type="Proteomes" id="UP000652013"/>
    </source>
</evidence>
<dbReference type="RefSeq" id="WP_203938970.1">
    <property type="nucleotide sequence ID" value="NZ_BAAAGJ010000022.1"/>
</dbReference>
<evidence type="ECO:0000313" key="1">
    <source>
        <dbReference type="EMBL" id="GIJ03697.1"/>
    </source>
</evidence>
<dbReference type="Proteomes" id="UP000652013">
    <property type="component" value="Unassembled WGS sequence"/>
</dbReference>
<gene>
    <name evidence="1" type="ORF">Sya03_30490</name>
</gene>
<name>A0A8J3Y959_9ACTN</name>
<keyword evidence="2" id="KW-1185">Reference proteome</keyword>
<reference evidence="1" key="1">
    <citation type="submission" date="2021-01" db="EMBL/GenBank/DDBJ databases">
        <title>Whole genome shotgun sequence of Spirilliplanes yamanashiensis NBRC 15828.</title>
        <authorList>
            <person name="Komaki H."/>
            <person name="Tamura T."/>
        </authorList>
    </citation>
    <scope>NUCLEOTIDE SEQUENCE</scope>
    <source>
        <strain evidence="1">NBRC 15828</strain>
    </source>
</reference>
<protein>
    <submittedName>
        <fullName evidence="1">Uncharacterized protein</fullName>
    </submittedName>
</protein>
<sequence length="162" mass="17224">MSDDGIANVASAAWHVIESGKPSASLASNTCNAVPAGIADPLHSLTGAQGPNSLVWRLRQENGFGVEVVDISFDLRWEFGARHRGGGAYIPNCYLYVPRCTVLWGFTVDVQVHVHNPTNGGTETAPVARLPLTVSGSVSSLVNTHSVQWDFVLFGDGQYSAS</sequence>